<dbReference type="Pfam" id="PF08548">
    <property type="entry name" value="Peptidase_M10_C"/>
    <property type="match status" value="1"/>
</dbReference>
<evidence type="ECO:0000256" key="3">
    <source>
        <dbReference type="ARBA" id="ARBA00022525"/>
    </source>
</evidence>
<dbReference type="InterPro" id="IPR018511">
    <property type="entry name" value="Hemolysin-typ_Ca-bd_CS"/>
</dbReference>
<gene>
    <name evidence="6" type="ORF">U5817_14230</name>
</gene>
<dbReference type="RefSeq" id="WP_407277771.1">
    <property type="nucleotide sequence ID" value="NZ_CP141259.1"/>
</dbReference>
<sequence length="1205" mass="123539">MAIINGSSYNDWLIGTAENDTIDGGAGDDELVGMDGGDTYVMSSGGGHDRVVDYGAPWDVDTVSVQGIDAAQVRLVADMATGDLLIRAASGEEMRIVGQVSGGMGIEQIVFADGTTWGPQEIANATAEFRGTEGNDVLMGTQRGDWMDGGAGDDELHGMDGADTYVMSSGGGNDRVVDYGAPWDVDTVSVQGIDAAQVRLVADMATGDLLIRAASGEEMRIVGQVSGGMGIEQIVFADGTTWGPQEIANATAEFRGTEGNDVLMGTQRGDWMDGGAGDDELHGMDGADTYVMSSGGGNDRVVDYGAPWDVDTVSVQGIDAAQVRLVADMATGDLLIRAASGEEMRIVGQVSGGMGIEQIVFADGTTWGPQEIANATAEFRGTEGNDVLMGTQRGDWMDGGAGDDELHGMDGGDTYVMSSGGGHDRVVDYGAPWDVDTVSVQGIDAAQVRLVADMATGDLLIRAASGEEMRIVGQVSGGMGIEQIVFADGTTWGPQEIANATAEFRGTEGNDVLMGTQRGDWMDGGAGDDELHGMDGGDTYVMSSGGGHDRVVDYGAPWDVDTVSVQGIDAAQVRLVADMATGDLLIRAASGEEMRIVGQVSGGMGIEQIVFADGTTWGPQEIANATAEFRGTEGNDVLMGTQRGDWMDGGAGDDELHGMDGADTYVMSSGGGNDRVVDYGAPWDVDTVSVQGIDAAQVRLVADMATGDLLIRAASGEEMRIVGQVSGGMGIEQIVFADGTTWGPQEIANATAEFRGTEGNDVLMGTQRGDWMDGGAGDDELHGMDGADTYVMSSGGGNDRVVDYGAPWDVDTVSVQGIDAAQVRLVADMATGDLLIRAASGEEMRIVGQVSGGMGIEQIVFADGTTWGPQEIANATAEFHGTEGNDVLTGTQYGDWIDGGAGDDQLAGDWGDDVLIGGAGADVLQGGQGSDIYDVDNAADKVVEVDANTVTGGVDTVRSHLSSYTLGANIENGAILASGNANLTGNALNNVVEAGAFNNVIDGGKGVDTVSYAEAGAGVSVGLNTTRAQVTGGSGSDTLLRVENLAGSAFGDKLTGNGASNLLEGAAGNDYLAGLGGSDVLSGGAGDDVLVGGLGADRLTGGEGRDVFDFNTLTETGTSSTAWDMITDFESGFDRLDLSSLDANQATSANDGFSEMLAAGASFTQAGQLMYSNGVLYGNTDGDLAAEFAIGLSGAPELTMSDIVI</sequence>
<comment type="cofactor">
    <cofactor evidence="1">
        <name>Ca(2+)</name>
        <dbReference type="ChEBI" id="CHEBI:29108"/>
    </cofactor>
</comment>
<keyword evidence="7" id="KW-1185">Reference proteome</keyword>
<protein>
    <submittedName>
        <fullName evidence="6">Calcium-binding protein</fullName>
    </submittedName>
</protein>
<dbReference type="Proteomes" id="UP001626593">
    <property type="component" value="Chromosome"/>
</dbReference>
<dbReference type="PANTHER" id="PTHR38340:SF1">
    <property type="entry name" value="S-LAYER PROTEIN"/>
    <property type="match status" value="1"/>
</dbReference>
<dbReference type="InterPro" id="IPR011049">
    <property type="entry name" value="Serralysin-like_metalloprot_C"/>
</dbReference>
<dbReference type="PRINTS" id="PR00313">
    <property type="entry name" value="CABNDNGRPT"/>
</dbReference>
<evidence type="ECO:0000256" key="2">
    <source>
        <dbReference type="ARBA" id="ARBA00004613"/>
    </source>
</evidence>
<evidence type="ECO:0000259" key="5">
    <source>
        <dbReference type="Pfam" id="PF08548"/>
    </source>
</evidence>
<dbReference type="InterPro" id="IPR050557">
    <property type="entry name" value="RTX_toxin/Mannuronan_C5-epim"/>
</dbReference>
<evidence type="ECO:0000256" key="4">
    <source>
        <dbReference type="ARBA" id="ARBA00022737"/>
    </source>
</evidence>
<dbReference type="Pfam" id="PF00353">
    <property type="entry name" value="HemolysinCabind"/>
    <property type="match status" value="10"/>
</dbReference>
<dbReference type="InterPro" id="IPR013858">
    <property type="entry name" value="Peptidase_M10B_C"/>
</dbReference>
<evidence type="ECO:0000313" key="7">
    <source>
        <dbReference type="Proteomes" id="UP001626593"/>
    </source>
</evidence>
<proteinExistence type="predicted"/>
<dbReference type="Gene3D" id="2.150.10.10">
    <property type="entry name" value="Serralysin-like metalloprotease, C-terminal"/>
    <property type="match status" value="9"/>
</dbReference>
<dbReference type="InterPro" id="IPR001343">
    <property type="entry name" value="Hemolysn_Ca-bd"/>
</dbReference>
<keyword evidence="4" id="KW-0677">Repeat</keyword>
<keyword evidence="3" id="KW-0964">Secreted</keyword>
<dbReference type="PANTHER" id="PTHR38340">
    <property type="entry name" value="S-LAYER PROTEIN"/>
    <property type="match status" value="1"/>
</dbReference>
<dbReference type="PROSITE" id="PS00330">
    <property type="entry name" value="HEMOLYSIN_CALCIUM"/>
    <property type="match status" value="5"/>
</dbReference>
<dbReference type="EMBL" id="CP141259">
    <property type="protein sequence ID" value="WRL44366.1"/>
    <property type="molecule type" value="Genomic_DNA"/>
</dbReference>
<organism evidence="6 7">
    <name type="scientific">Aromatoleum evansii</name>
    <name type="common">Azoarcus evansii</name>
    <dbReference type="NCBI Taxonomy" id="59406"/>
    <lineage>
        <taxon>Bacteria</taxon>
        <taxon>Pseudomonadati</taxon>
        <taxon>Pseudomonadota</taxon>
        <taxon>Betaproteobacteria</taxon>
        <taxon>Rhodocyclales</taxon>
        <taxon>Rhodocyclaceae</taxon>
        <taxon>Aromatoleum</taxon>
    </lineage>
</organism>
<dbReference type="SUPFAM" id="SSF51120">
    <property type="entry name" value="beta-Roll"/>
    <property type="match status" value="9"/>
</dbReference>
<accession>A0ABZ1AJ11</accession>
<feature type="domain" description="Peptidase M10 serralysin C-terminal" evidence="5">
    <location>
        <begin position="1083"/>
        <end position="1204"/>
    </location>
</feature>
<evidence type="ECO:0000313" key="6">
    <source>
        <dbReference type="EMBL" id="WRL44366.1"/>
    </source>
</evidence>
<comment type="subcellular location">
    <subcellularLocation>
        <location evidence="2">Secreted</location>
    </subcellularLocation>
</comment>
<reference evidence="6 7" key="1">
    <citation type="submission" date="2023-12" db="EMBL/GenBank/DDBJ databases">
        <title>A. evansii MAY27, complete genome.</title>
        <authorList>
            <person name="Wang Y."/>
        </authorList>
    </citation>
    <scope>NUCLEOTIDE SEQUENCE [LARGE SCALE GENOMIC DNA]</scope>
    <source>
        <strain evidence="6 7">MAY27</strain>
    </source>
</reference>
<name>A0ABZ1AJ11_AROEV</name>
<evidence type="ECO:0000256" key="1">
    <source>
        <dbReference type="ARBA" id="ARBA00001913"/>
    </source>
</evidence>